<evidence type="ECO:0000259" key="3">
    <source>
        <dbReference type="Pfam" id="PF14771"/>
    </source>
</evidence>
<reference evidence="4 5" key="1">
    <citation type="journal article" date="2015" name="Int. J. Syst. Evol. Microbiol.">
        <title>Flavisolibacter ginsenosidimutans sp. nov., with ginsenoside-converting activity isolated from soil used for cultivating ginseng.</title>
        <authorList>
            <person name="Zhao Y."/>
            <person name="Liu Q."/>
            <person name="Kang M.S."/>
            <person name="Jin F."/>
            <person name="Yu H."/>
            <person name="Im W.T."/>
        </authorList>
    </citation>
    <scope>NUCLEOTIDE SEQUENCE [LARGE SCALE GENOMIC DNA]</scope>
    <source>
        <strain evidence="4 5">Gsoil 636</strain>
    </source>
</reference>
<dbReference type="Pfam" id="PF14771">
    <property type="entry name" value="DUF4476"/>
    <property type="match status" value="1"/>
</dbReference>
<feature type="region of interest" description="Disordered" evidence="1">
    <location>
        <begin position="287"/>
        <end position="360"/>
    </location>
</feature>
<feature type="compositionally biased region" description="Basic and acidic residues" evidence="1">
    <location>
        <begin position="327"/>
        <end position="350"/>
    </location>
</feature>
<evidence type="ECO:0000256" key="2">
    <source>
        <dbReference type="SAM" id="SignalP"/>
    </source>
</evidence>
<organism evidence="4 5">
    <name type="scientific">Flavisolibacter ginsenosidimutans</name>
    <dbReference type="NCBI Taxonomy" id="661481"/>
    <lineage>
        <taxon>Bacteria</taxon>
        <taxon>Pseudomonadati</taxon>
        <taxon>Bacteroidota</taxon>
        <taxon>Chitinophagia</taxon>
        <taxon>Chitinophagales</taxon>
        <taxon>Chitinophagaceae</taxon>
        <taxon>Flavisolibacter</taxon>
    </lineage>
</organism>
<dbReference type="EMBL" id="CP042433">
    <property type="protein sequence ID" value="QEC58191.1"/>
    <property type="molecule type" value="Genomic_DNA"/>
</dbReference>
<proteinExistence type="predicted"/>
<keyword evidence="2" id="KW-0732">Signal</keyword>
<sequence>MKKLFLFCTGLCLAIFAKAQKNYFLYLQTDDQSPFYVRLSDKVYSSSTAGYLILPNLTDTTYVLGVGFLKSTQPETRFAVTINQADKGYLLKNFSDGLSLFDIEDLTVVKSVSANKDNTVYETKTDKFSSVLSKAADDPSLLKVPVAKKEDPKVEPEKTEVIAAKKDEPKPEQKEPLIAKAEDKKPAEEKPKDAVVQKPVETTEVKVDKKDEATKTVVVPASETTPKAEEKSSVSKEGTSTATNPVSEYKPSVIVRRSESSTTEGFGIVYFDKTGDKTDTVRILIPPSKFKLEQEGQTNSSEVEKKAEPVTVNNVSSKVETNISRAESNKNETKNSTDELRQDKKIDKESNSQPCKEQASEKDFLKLRKNMAAKSTDEDMIFEAKKAFKIRCFTVEQVRYLSTLFLTSAAKYQFFDAAYNYVSDKQNFAALQSEIKDEYFLKRFKALAGE</sequence>
<dbReference type="RefSeq" id="WP_146791294.1">
    <property type="nucleotide sequence ID" value="NZ_BAABIO010000003.1"/>
</dbReference>
<dbReference type="AlphaFoldDB" id="A0A5B8UNE6"/>
<protein>
    <recommendedName>
        <fullName evidence="3">DUF4476 domain-containing protein</fullName>
    </recommendedName>
</protein>
<dbReference type="OrthoDB" id="653675at2"/>
<feature type="compositionally biased region" description="Basic and acidic residues" evidence="1">
    <location>
        <begin position="147"/>
        <end position="199"/>
    </location>
</feature>
<feature type="region of interest" description="Disordered" evidence="1">
    <location>
        <begin position="143"/>
        <end position="199"/>
    </location>
</feature>
<dbReference type="Proteomes" id="UP000321204">
    <property type="component" value="Chromosome"/>
</dbReference>
<feature type="compositionally biased region" description="Polar residues" evidence="1">
    <location>
        <begin position="311"/>
        <end position="326"/>
    </location>
</feature>
<feature type="domain" description="DUF4476" evidence="3">
    <location>
        <begin position="360"/>
        <end position="438"/>
    </location>
</feature>
<feature type="signal peptide" evidence="2">
    <location>
        <begin position="1"/>
        <end position="19"/>
    </location>
</feature>
<keyword evidence="5" id="KW-1185">Reference proteome</keyword>
<evidence type="ECO:0000313" key="5">
    <source>
        <dbReference type="Proteomes" id="UP000321204"/>
    </source>
</evidence>
<feature type="region of interest" description="Disordered" evidence="1">
    <location>
        <begin position="213"/>
        <end position="260"/>
    </location>
</feature>
<dbReference type="InterPro" id="IPR028011">
    <property type="entry name" value="DUF4476"/>
</dbReference>
<dbReference type="KEGG" id="fgg:FSB75_20525"/>
<evidence type="ECO:0000256" key="1">
    <source>
        <dbReference type="SAM" id="MobiDB-lite"/>
    </source>
</evidence>
<feature type="chain" id="PRO_5022682890" description="DUF4476 domain-containing protein" evidence="2">
    <location>
        <begin position="20"/>
        <end position="450"/>
    </location>
</feature>
<feature type="compositionally biased region" description="Polar residues" evidence="1">
    <location>
        <begin position="235"/>
        <end position="246"/>
    </location>
</feature>
<name>A0A5B8UNE6_9BACT</name>
<gene>
    <name evidence="4" type="ORF">FSB75_20525</name>
</gene>
<accession>A0A5B8UNE6</accession>
<evidence type="ECO:0000313" key="4">
    <source>
        <dbReference type="EMBL" id="QEC58191.1"/>
    </source>
</evidence>